<proteinExistence type="predicted"/>
<protein>
    <submittedName>
        <fullName evidence="1">Uncharacterized protein</fullName>
    </submittedName>
</protein>
<dbReference type="EMBL" id="ANAH02000011">
    <property type="protein sequence ID" value="EPX60750.1"/>
    <property type="molecule type" value="Genomic_DNA"/>
</dbReference>
<evidence type="ECO:0000313" key="1">
    <source>
        <dbReference type="EMBL" id="EPX60750.1"/>
    </source>
</evidence>
<organism evidence="1 2">
    <name type="scientific">Cystobacter fuscus (strain ATCC 25194 / DSM 2262 / NBRC 100088 / M29)</name>
    <dbReference type="NCBI Taxonomy" id="1242864"/>
    <lineage>
        <taxon>Bacteria</taxon>
        <taxon>Pseudomonadati</taxon>
        <taxon>Myxococcota</taxon>
        <taxon>Myxococcia</taxon>
        <taxon>Myxococcales</taxon>
        <taxon>Cystobacterineae</taxon>
        <taxon>Archangiaceae</taxon>
        <taxon>Cystobacter</taxon>
    </lineage>
</organism>
<keyword evidence="2" id="KW-1185">Reference proteome</keyword>
<gene>
    <name evidence="1" type="ORF">D187_001399</name>
</gene>
<comment type="caution">
    <text evidence="1">The sequence shown here is derived from an EMBL/GenBank/DDBJ whole genome shotgun (WGS) entry which is preliminary data.</text>
</comment>
<reference evidence="1" key="1">
    <citation type="submission" date="2013-05" db="EMBL/GenBank/DDBJ databases">
        <title>Genome assembly of Cystobacter fuscus DSM 2262.</title>
        <authorList>
            <person name="Sharma G."/>
            <person name="Khatri I."/>
            <person name="Kaur C."/>
            <person name="Mayilraj S."/>
            <person name="Subramanian S."/>
        </authorList>
    </citation>
    <scope>NUCLEOTIDE SEQUENCE [LARGE SCALE GENOMIC DNA]</scope>
    <source>
        <strain evidence="1">DSM 2262</strain>
    </source>
</reference>
<dbReference type="Proteomes" id="UP000011682">
    <property type="component" value="Unassembled WGS sequence"/>
</dbReference>
<dbReference type="AlphaFoldDB" id="S9P8I2"/>
<evidence type="ECO:0000313" key="2">
    <source>
        <dbReference type="Proteomes" id="UP000011682"/>
    </source>
</evidence>
<sequence>MSGPRSPLLGHLLHNMAHAIAPPQSLLVKVGQIWVINSGDMVH</sequence>
<accession>S9P8I2</accession>
<name>S9P8I2_CYSF2</name>